<dbReference type="RefSeq" id="WP_003995825.1">
    <property type="nucleotide sequence ID" value="NZ_AMLP01000018.1"/>
</dbReference>
<keyword evidence="1" id="KW-0233">DNA recombination</keyword>
<accession>L8PR86</accession>
<dbReference type="Gene3D" id="1.10.443.10">
    <property type="entry name" value="Intergrase catalytic core"/>
    <property type="match status" value="1"/>
</dbReference>
<dbReference type="PATRIC" id="fig|1160705.3.peg.475"/>
<proteinExistence type="predicted"/>
<name>L8PR86_STRVR</name>
<gene>
    <name evidence="3" type="ORF">STVIR_0480</name>
</gene>
<evidence type="ECO:0000313" key="3">
    <source>
        <dbReference type="EMBL" id="ELS58584.1"/>
    </source>
</evidence>
<evidence type="ECO:0000313" key="4">
    <source>
        <dbReference type="Proteomes" id="UP000011205"/>
    </source>
</evidence>
<dbReference type="InterPro" id="IPR011010">
    <property type="entry name" value="DNA_brk_join_enz"/>
</dbReference>
<dbReference type="GO" id="GO:0006310">
    <property type="term" value="P:DNA recombination"/>
    <property type="evidence" value="ECO:0007669"/>
    <property type="project" value="UniProtKB-KW"/>
</dbReference>
<protein>
    <submittedName>
        <fullName evidence="3">Putative mobile element protein</fullName>
    </submittedName>
</protein>
<dbReference type="EMBL" id="AMLP01000018">
    <property type="protein sequence ID" value="ELS58584.1"/>
    <property type="molecule type" value="Genomic_DNA"/>
</dbReference>
<dbReference type="AlphaFoldDB" id="L8PR86"/>
<dbReference type="InterPro" id="IPR013762">
    <property type="entry name" value="Integrase-like_cat_sf"/>
</dbReference>
<evidence type="ECO:0000256" key="1">
    <source>
        <dbReference type="ARBA" id="ARBA00023172"/>
    </source>
</evidence>
<organism evidence="3 4">
    <name type="scientific">Streptomyces viridochromogenes Tue57</name>
    <dbReference type="NCBI Taxonomy" id="1160705"/>
    <lineage>
        <taxon>Bacteria</taxon>
        <taxon>Bacillati</taxon>
        <taxon>Actinomycetota</taxon>
        <taxon>Actinomycetes</taxon>
        <taxon>Kitasatosporales</taxon>
        <taxon>Streptomycetaceae</taxon>
        <taxon>Streptomyces</taxon>
    </lineage>
</organism>
<dbReference type="GO" id="GO:0003677">
    <property type="term" value="F:DNA binding"/>
    <property type="evidence" value="ECO:0007669"/>
    <property type="project" value="InterPro"/>
</dbReference>
<dbReference type="Proteomes" id="UP000011205">
    <property type="component" value="Unassembled WGS sequence"/>
</dbReference>
<comment type="caution">
    <text evidence="3">The sequence shown here is derived from an EMBL/GenBank/DDBJ whole genome shotgun (WGS) entry which is preliminary data.</text>
</comment>
<sequence>MLLDRSADAAAVGVGRGLLLVDGIADRWGYDAFFATLYYAGLRPDGVVALCVSAAPLPAEGGGELLVHIAEPDVGSQWTDDGRVHETRHLKGRTEGDTRPVPAHPPLVAVLRDLSKRDGLQPDGLLFPGGMGGPPAGSVFHRGRDKARKTVLPTASHPLRSPSGPATAFPSCSPPTPAASRVGS</sequence>
<dbReference type="SUPFAM" id="SSF56349">
    <property type="entry name" value="DNA breaking-rejoining enzymes"/>
    <property type="match status" value="1"/>
</dbReference>
<reference evidence="3 4" key="1">
    <citation type="journal article" date="2013" name="Genome Announc.">
        <title>Draft Genome Sequence of Streptomyces viridochromogenes Strain Tu57, Producer of Avilamycin.</title>
        <authorList>
            <person name="Gruning B.A."/>
            <person name="Erxleben A."/>
            <person name="Hahnlein A."/>
            <person name="Gunther S."/>
        </authorList>
    </citation>
    <scope>NUCLEOTIDE SEQUENCE [LARGE SCALE GENOMIC DNA]</scope>
    <source>
        <strain evidence="3 4">Tue57</strain>
    </source>
</reference>
<feature type="region of interest" description="Disordered" evidence="2">
    <location>
        <begin position="141"/>
        <end position="184"/>
    </location>
</feature>
<dbReference type="GO" id="GO:0015074">
    <property type="term" value="P:DNA integration"/>
    <property type="evidence" value="ECO:0007669"/>
    <property type="project" value="InterPro"/>
</dbReference>
<evidence type="ECO:0000256" key="2">
    <source>
        <dbReference type="SAM" id="MobiDB-lite"/>
    </source>
</evidence>